<accession>A0AAE9IDS4</accession>
<evidence type="ECO:0000313" key="2">
    <source>
        <dbReference type="Proteomes" id="UP001055784"/>
    </source>
</evidence>
<proteinExistence type="predicted"/>
<dbReference type="RefSeq" id="WP_250260619.1">
    <property type="nucleotide sequence ID" value="NZ_CP097770.1"/>
</dbReference>
<organism evidence="1 2">
    <name type="scientific">Paenibacillus polymyxa</name>
    <name type="common">Bacillus polymyxa</name>
    <dbReference type="NCBI Taxonomy" id="1406"/>
    <lineage>
        <taxon>Bacteria</taxon>
        <taxon>Bacillati</taxon>
        <taxon>Bacillota</taxon>
        <taxon>Bacilli</taxon>
        <taxon>Bacillales</taxon>
        <taxon>Paenibacillaceae</taxon>
        <taxon>Paenibacillus</taxon>
    </lineage>
</organism>
<reference evidence="1" key="1">
    <citation type="submission" date="2022-11" db="EMBL/GenBank/DDBJ databases">
        <authorList>
            <person name="Vasilchenko N.G."/>
            <person name="Prazdnova E.V."/>
            <person name="Gorovtsov A.V."/>
            <person name="Chistyakov V.A."/>
            <person name="Pak M.L."/>
        </authorList>
    </citation>
    <scope>NUCLEOTIDE SEQUENCE</scope>
    <source>
        <strain evidence="1">R 4.5</strain>
    </source>
</reference>
<protein>
    <submittedName>
        <fullName evidence="1">Uncharacterized protein</fullName>
    </submittedName>
</protein>
<dbReference type="AlphaFoldDB" id="A0AAE9IDS4"/>
<sequence>MIPKINQQKQTYKGIELVCIQRNYLDRKAKRYTLGGTNQNVWIPNKHLEADGTIKVGEDIDYVFRKAFRSLEIAGYTDPIVGIKRRSTSTPYKESE</sequence>
<dbReference type="EMBL" id="CP097770">
    <property type="protein sequence ID" value="URJ50708.1"/>
    <property type="molecule type" value="Genomic_DNA"/>
</dbReference>
<dbReference type="Proteomes" id="UP001055784">
    <property type="component" value="Chromosome"/>
</dbReference>
<gene>
    <name evidence="1" type="ORF">MF626_000074</name>
</gene>
<name>A0AAE9IDS4_PAEPO</name>
<evidence type="ECO:0000313" key="1">
    <source>
        <dbReference type="EMBL" id="URJ50708.1"/>
    </source>
</evidence>